<dbReference type="KEGG" id="vqi:CCZ37_15485"/>
<evidence type="ECO:0000259" key="3">
    <source>
        <dbReference type="PROSITE" id="PS50206"/>
    </source>
</evidence>
<dbReference type="PANTHER" id="PTHR11364">
    <property type="entry name" value="THIOSULFATE SULFERTANSFERASE"/>
    <property type="match status" value="1"/>
</dbReference>
<evidence type="ECO:0000256" key="2">
    <source>
        <dbReference type="ARBA" id="ARBA00022737"/>
    </source>
</evidence>
<organism evidence="4 5">
    <name type="scientific">Vibrio qinghaiensis</name>
    <dbReference type="NCBI Taxonomy" id="2025808"/>
    <lineage>
        <taxon>Bacteria</taxon>
        <taxon>Pseudomonadati</taxon>
        <taxon>Pseudomonadota</taxon>
        <taxon>Gammaproteobacteria</taxon>
        <taxon>Vibrionales</taxon>
        <taxon>Vibrionaceae</taxon>
        <taxon>Vibrio</taxon>
    </lineage>
</organism>
<dbReference type="Proteomes" id="UP000215148">
    <property type="component" value="Chromosome 2"/>
</dbReference>
<dbReference type="FunFam" id="3.40.250.10:FF:000001">
    <property type="entry name" value="Sulfurtransferase"/>
    <property type="match status" value="1"/>
</dbReference>
<dbReference type="InterPro" id="IPR001763">
    <property type="entry name" value="Rhodanese-like_dom"/>
</dbReference>
<dbReference type="InterPro" id="IPR045078">
    <property type="entry name" value="TST/MPST-like"/>
</dbReference>
<dbReference type="PANTHER" id="PTHR11364:SF27">
    <property type="entry name" value="SULFURTRANSFERASE"/>
    <property type="match status" value="1"/>
</dbReference>
<feature type="domain" description="Rhodanese" evidence="3">
    <location>
        <begin position="40"/>
        <end position="156"/>
    </location>
</feature>
<keyword evidence="1 4" id="KW-0808">Transferase</keyword>
<dbReference type="CDD" id="cd01449">
    <property type="entry name" value="TST_Repeat_2"/>
    <property type="match status" value="1"/>
</dbReference>
<evidence type="ECO:0000256" key="1">
    <source>
        <dbReference type="ARBA" id="ARBA00022679"/>
    </source>
</evidence>
<reference evidence="4 5" key="1">
    <citation type="submission" date="2017-08" db="EMBL/GenBank/DDBJ databases">
        <title>The Vibrio qinghaiensis sp.-Q67 is a luminous bacteria isolated firstly from Qinghai lake, Qinghai province, China, which has been proved to be very sensitive to detect environmental and food pollutants. Therefore, complete genome analysis of V. qinghaiensis sp.-Q67 highlights the potential application of this strain on detection of hazards in the contaminated environments.</title>
        <authorList>
            <person name="Gong L."/>
        </authorList>
    </citation>
    <scope>NUCLEOTIDE SEQUENCE [LARGE SCALE GENOMIC DNA]</scope>
    <source>
        <strain evidence="4 5">Q67</strain>
    </source>
</reference>
<feature type="domain" description="Rhodanese" evidence="3">
    <location>
        <begin position="187"/>
        <end position="300"/>
    </location>
</feature>
<dbReference type="PROSITE" id="PS50206">
    <property type="entry name" value="RHODANESE_3"/>
    <property type="match status" value="2"/>
</dbReference>
<keyword evidence="2" id="KW-0677">Repeat</keyword>
<dbReference type="Pfam" id="PF00581">
    <property type="entry name" value="Rhodanese"/>
    <property type="match status" value="2"/>
</dbReference>
<dbReference type="Gene3D" id="3.40.250.10">
    <property type="entry name" value="Rhodanese-like domain"/>
    <property type="match status" value="2"/>
</dbReference>
<dbReference type="AlphaFoldDB" id="A0A223N263"/>
<accession>A0A223N263</accession>
<name>A0A223N263_9VIBR</name>
<dbReference type="SMART" id="SM00450">
    <property type="entry name" value="RHOD"/>
    <property type="match status" value="2"/>
</dbReference>
<evidence type="ECO:0000313" key="4">
    <source>
        <dbReference type="EMBL" id="ASU23971.1"/>
    </source>
</evidence>
<protein>
    <submittedName>
        <fullName evidence="4">Sulfurtransferase</fullName>
    </submittedName>
</protein>
<dbReference type="EMBL" id="CP022742">
    <property type="protein sequence ID" value="ASU23971.1"/>
    <property type="molecule type" value="Genomic_DNA"/>
</dbReference>
<dbReference type="InterPro" id="IPR036873">
    <property type="entry name" value="Rhodanese-like_dom_sf"/>
</dbReference>
<gene>
    <name evidence="4" type="ORF">CCZ37_15485</name>
</gene>
<keyword evidence="5" id="KW-1185">Reference proteome</keyword>
<dbReference type="GO" id="GO:0004792">
    <property type="term" value="F:thiosulfate-cyanide sulfurtransferase activity"/>
    <property type="evidence" value="ECO:0007669"/>
    <property type="project" value="TreeGrafter"/>
</dbReference>
<dbReference type="SUPFAM" id="SSF52821">
    <property type="entry name" value="Rhodanese/Cell cycle control phosphatase"/>
    <property type="match status" value="2"/>
</dbReference>
<evidence type="ECO:0000313" key="5">
    <source>
        <dbReference type="Proteomes" id="UP000215148"/>
    </source>
</evidence>
<sequence>MKYKDSIVSFSFVHRISPHNRRVKLMSPLISPQWLAQKLGDPRTVVLDCSIEFQIPSETEKDTLHNIPGARRFNYDGEFCDLQSSLPHMMPSEERFNQLAQSIGLNHDSIVVVYDNSGTFASPRAWWMLKAMGHASVYVLDGGLTEWKRQGLPVVKEYTHAFKHGNFHGMLDPRYFVNADYVLAQIENPESLTVDARSQARFLGQIKEPREGVRSGHIPHSICLPFTELMNGHKLKSPQDLQPIMQATLAAGKKQYIFSCGSGVTAGIVLLAAHICGYEKLCVYDGSWTEWGQRSELPLEL</sequence>
<dbReference type="CDD" id="cd01448">
    <property type="entry name" value="TST_Repeat_1"/>
    <property type="match status" value="1"/>
</dbReference>
<proteinExistence type="predicted"/>